<keyword evidence="9" id="KW-1185">Reference proteome</keyword>
<keyword evidence="4" id="KW-0804">Transcription</keyword>
<dbReference type="GO" id="GO:0003677">
    <property type="term" value="F:DNA binding"/>
    <property type="evidence" value="ECO:0007669"/>
    <property type="project" value="UniProtKB-KW"/>
</dbReference>
<proteinExistence type="predicted"/>
<evidence type="ECO:0000259" key="7">
    <source>
        <dbReference type="PROSITE" id="PS50066"/>
    </source>
</evidence>
<dbReference type="GO" id="GO:0005634">
    <property type="term" value="C:nucleus"/>
    <property type="evidence" value="ECO:0007669"/>
    <property type="project" value="UniProtKB-SubCell"/>
</dbReference>
<evidence type="ECO:0000256" key="6">
    <source>
        <dbReference type="SAM" id="MobiDB-lite"/>
    </source>
</evidence>
<dbReference type="EMBL" id="OOIL02000305">
    <property type="protein sequence ID" value="VFQ63543.1"/>
    <property type="molecule type" value="Genomic_DNA"/>
</dbReference>
<name>A0A484KCJ6_9ASTE</name>
<keyword evidence="3" id="KW-0238">DNA-binding</keyword>
<protein>
    <recommendedName>
        <fullName evidence="7">MADS-box domain-containing protein</fullName>
    </recommendedName>
</protein>
<evidence type="ECO:0000313" key="9">
    <source>
        <dbReference type="Proteomes" id="UP000595140"/>
    </source>
</evidence>
<dbReference type="GO" id="GO:0046983">
    <property type="term" value="F:protein dimerization activity"/>
    <property type="evidence" value="ECO:0007669"/>
    <property type="project" value="InterPro"/>
</dbReference>
<dbReference type="Proteomes" id="UP000595140">
    <property type="component" value="Unassembled WGS sequence"/>
</dbReference>
<reference evidence="8 9" key="1">
    <citation type="submission" date="2018-04" db="EMBL/GenBank/DDBJ databases">
        <authorList>
            <person name="Vogel A."/>
        </authorList>
    </citation>
    <scope>NUCLEOTIDE SEQUENCE [LARGE SCALE GENOMIC DNA]</scope>
</reference>
<dbReference type="OrthoDB" id="1306420at2759"/>
<dbReference type="PRINTS" id="PR00404">
    <property type="entry name" value="MADSDOMAIN"/>
</dbReference>
<organism evidence="8 9">
    <name type="scientific">Cuscuta campestris</name>
    <dbReference type="NCBI Taxonomy" id="132261"/>
    <lineage>
        <taxon>Eukaryota</taxon>
        <taxon>Viridiplantae</taxon>
        <taxon>Streptophyta</taxon>
        <taxon>Embryophyta</taxon>
        <taxon>Tracheophyta</taxon>
        <taxon>Spermatophyta</taxon>
        <taxon>Magnoliopsida</taxon>
        <taxon>eudicotyledons</taxon>
        <taxon>Gunneridae</taxon>
        <taxon>Pentapetalae</taxon>
        <taxon>asterids</taxon>
        <taxon>lamiids</taxon>
        <taxon>Solanales</taxon>
        <taxon>Convolvulaceae</taxon>
        <taxon>Cuscuteae</taxon>
        <taxon>Cuscuta</taxon>
        <taxon>Cuscuta subgen. Grammica</taxon>
        <taxon>Cuscuta sect. Cleistogrammica</taxon>
    </lineage>
</organism>
<dbReference type="PROSITE" id="PS50066">
    <property type="entry name" value="MADS_BOX_2"/>
    <property type="match status" value="1"/>
</dbReference>
<dbReference type="AlphaFoldDB" id="A0A484KCJ6"/>
<accession>A0A484KCJ6</accession>
<dbReference type="Gene3D" id="3.40.1810.10">
    <property type="entry name" value="Transcription factor, MADS-box"/>
    <property type="match status" value="1"/>
</dbReference>
<dbReference type="SMART" id="SM00432">
    <property type="entry name" value="MADS"/>
    <property type="match status" value="1"/>
</dbReference>
<gene>
    <name evidence="8" type="ORF">CCAM_LOCUS5319</name>
</gene>
<dbReference type="SUPFAM" id="SSF55455">
    <property type="entry name" value="SRF-like"/>
    <property type="match status" value="1"/>
</dbReference>
<comment type="subcellular location">
    <subcellularLocation>
        <location evidence="1">Nucleus</location>
    </subcellularLocation>
</comment>
<dbReference type="Pfam" id="PF00319">
    <property type="entry name" value="SRF-TF"/>
    <property type="match status" value="1"/>
</dbReference>
<evidence type="ECO:0000256" key="4">
    <source>
        <dbReference type="ARBA" id="ARBA00023163"/>
    </source>
</evidence>
<dbReference type="InterPro" id="IPR036879">
    <property type="entry name" value="TF_MADSbox_sf"/>
</dbReference>
<evidence type="ECO:0000256" key="2">
    <source>
        <dbReference type="ARBA" id="ARBA00023015"/>
    </source>
</evidence>
<sequence length="161" mass="18260">MAAEKQQRQIKEERAKKLQYEKRKSTLLKGGKELSILCGINVCLVVLSPDGKLETWPENLYDVRAAFRHAAGSNKRPRSDDYRMRRRSPSQVGIDVEDDDAKKANKKMKANNSAGVLEMGKKTEEDHHQLPLFNCCAMFDPLCVQPLQSILGGDFQFGNYM</sequence>
<keyword evidence="2" id="KW-0805">Transcription regulation</keyword>
<feature type="region of interest" description="Disordered" evidence="6">
    <location>
        <begin position="71"/>
        <end position="101"/>
    </location>
</feature>
<feature type="domain" description="MADS-box" evidence="7">
    <location>
        <begin position="6"/>
        <end position="56"/>
    </location>
</feature>
<evidence type="ECO:0000256" key="5">
    <source>
        <dbReference type="ARBA" id="ARBA00023242"/>
    </source>
</evidence>
<evidence type="ECO:0000256" key="3">
    <source>
        <dbReference type="ARBA" id="ARBA00023125"/>
    </source>
</evidence>
<evidence type="ECO:0000313" key="8">
    <source>
        <dbReference type="EMBL" id="VFQ63543.1"/>
    </source>
</evidence>
<keyword evidence="5" id="KW-0539">Nucleus</keyword>
<dbReference type="InterPro" id="IPR002100">
    <property type="entry name" value="TF_MADSbox"/>
</dbReference>
<evidence type="ECO:0000256" key="1">
    <source>
        <dbReference type="ARBA" id="ARBA00004123"/>
    </source>
</evidence>